<dbReference type="GO" id="GO:1990904">
    <property type="term" value="C:ribonucleoprotein complex"/>
    <property type="evidence" value="ECO:0007669"/>
    <property type="project" value="UniProtKB-KW"/>
</dbReference>
<dbReference type="PANTHER" id="PTHR36427">
    <property type="entry name" value="54S RIBOSOMAL PROTEIN L1, MITOCHONDRIAL"/>
    <property type="match status" value="1"/>
</dbReference>
<dbReference type="Gene3D" id="3.40.50.790">
    <property type="match status" value="1"/>
</dbReference>
<dbReference type="EMBL" id="RCHS01002387">
    <property type="protein sequence ID" value="RMX47655.1"/>
    <property type="molecule type" value="Genomic_DNA"/>
</dbReference>
<dbReference type="CDD" id="cd00403">
    <property type="entry name" value="Ribosomal_L1"/>
    <property type="match status" value="1"/>
</dbReference>
<evidence type="ECO:0000313" key="5">
    <source>
        <dbReference type="Proteomes" id="UP000275408"/>
    </source>
</evidence>
<dbReference type="Gene3D" id="3.30.190.20">
    <property type="match status" value="1"/>
</dbReference>
<evidence type="ECO:0000256" key="1">
    <source>
        <dbReference type="ARBA" id="ARBA00010531"/>
    </source>
</evidence>
<dbReference type="AlphaFoldDB" id="A0A3M6U1T7"/>
<dbReference type="Pfam" id="PF00687">
    <property type="entry name" value="Ribosomal_L1"/>
    <property type="match status" value="1"/>
</dbReference>
<keyword evidence="2" id="KW-0689">Ribosomal protein</keyword>
<evidence type="ECO:0000256" key="2">
    <source>
        <dbReference type="ARBA" id="ARBA00022980"/>
    </source>
</evidence>
<protein>
    <recommendedName>
        <fullName evidence="6">Ribosomal protein</fullName>
    </recommendedName>
</protein>
<organism evidence="4 5">
    <name type="scientific">Pocillopora damicornis</name>
    <name type="common">Cauliflower coral</name>
    <name type="synonym">Millepora damicornis</name>
    <dbReference type="NCBI Taxonomy" id="46731"/>
    <lineage>
        <taxon>Eukaryota</taxon>
        <taxon>Metazoa</taxon>
        <taxon>Cnidaria</taxon>
        <taxon>Anthozoa</taxon>
        <taxon>Hexacorallia</taxon>
        <taxon>Scleractinia</taxon>
        <taxon>Astrocoeniina</taxon>
        <taxon>Pocilloporidae</taxon>
        <taxon>Pocillopora</taxon>
    </lineage>
</organism>
<dbReference type="InterPro" id="IPR016095">
    <property type="entry name" value="Ribosomal_uL1_3-a/b-sand"/>
</dbReference>
<comment type="caution">
    <text evidence="4">The sequence shown here is derived from an EMBL/GenBank/DDBJ whole genome shotgun (WGS) entry which is preliminary data.</text>
</comment>
<evidence type="ECO:0000313" key="4">
    <source>
        <dbReference type="EMBL" id="RMX47655.1"/>
    </source>
</evidence>
<comment type="similarity">
    <text evidence="1">Belongs to the universal ribosomal protein uL1 family.</text>
</comment>
<dbReference type="SUPFAM" id="SSF56808">
    <property type="entry name" value="Ribosomal protein L1"/>
    <property type="match status" value="1"/>
</dbReference>
<accession>A0A3M6U1T7</accession>
<dbReference type="STRING" id="46731.A0A3M6U1T7"/>
<dbReference type="InterPro" id="IPR023674">
    <property type="entry name" value="Ribosomal_uL1-like"/>
</dbReference>
<reference evidence="4 5" key="1">
    <citation type="journal article" date="2018" name="Sci. Rep.">
        <title>Comparative analysis of the Pocillopora damicornis genome highlights role of immune system in coral evolution.</title>
        <authorList>
            <person name="Cunning R."/>
            <person name="Bay R.A."/>
            <person name="Gillette P."/>
            <person name="Baker A.C."/>
            <person name="Traylor-Knowles N."/>
        </authorList>
    </citation>
    <scope>NUCLEOTIDE SEQUENCE [LARGE SCALE GENOMIC DNA]</scope>
    <source>
        <strain evidence="4">RSMAS</strain>
        <tissue evidence="4">Whole animal</tissue>
    </source>
</reference>
<keyword evidence="5" id="KW-1185">Reference proteome</keyword>
<evidence type="ECO:0000256" key="3">
    <source>
        <dbReference type="ARBA" id="ARBA00023274"/>
    </source>
</evidence>
<proteinExistence type="inferred from homology"/>
<dbReference type="PANTHER" id="PTHR36427:SF3">
    <property type="entry name" value="LARGE RIBOSOMAL SUBUNIT PROTEIN UL1M"/>
    <property type="match status" value="1"/>
</dbReference>
<sequence length="286" mass="32110">MQFGDHTADKEIIRRMAAPVGVMGCLRLASKSRQIFIFSRNFASRRRRREPKVNLKRYDNVYAISYREPPKQIFTEAMGALRAYNISLDGITDQIVELYVRVDMGEKTASKQKINPFHGLMLLPKPYGVERKVLVFARGEAAEAARRAGGNFVGEEELIQQVADGEVTDFDQCLCTLEFLNKMKPLQKILREKMPTTRRGTASDNIAAAIDAYKKGHPYRCDREGIVNIGVGKLSFTDSEVRVNASAVLSTLATHGTVTKGKFFRELVISSERGPSYPLEIAEWVS</sequence>
<evidence type="ECO:0008006" key="6">
    <source>
        <dbReference type="Google" id="ProtNLM"/>
    </source>
</evidence>
<keyword evidence="3" id="KW-0687">Ribonucleoprotein</keyword>
<name>A0A3M6U1T7_POCDA</name>
<dbReference type="Proteomes" id="UP000275408">
    <property type="component" value="Unassembled WGS sequence"/>
</dbReference>
<dbReference type="GO" id="GO:0005840">
    <property type="term" value="C:ribosome"/>
    <property type="evidence" value="ECO:0007669"/>
    <property type="project" value="UniProtKB-KW"/>
</dbReference>
<dbReference type="OrthoDB" id="1747252at2759"/>
<gene>
    <name evidence="4" type="ORF">pdam_00013608</name>
</gene>
<dbReference type="InterPro" id="IPR028364">
    <property type="entry name" value="Ribosomal_uL1/biogenesis"/>
</dbReference>